<evidence type="ECO:0000313" key="12">
    <source>
        <dbReference type="EMBL" id="WDH80383.1"/>
    </source>
</evidence>
<dbReference type="Gene3D" id="3.30.450.20">
    <property type="entry name" value="PAS domain"/>
    <property type="match status" value="2"/>
</dbReference>
<dbReference type="EMBL" id="CP118101">
    <property type="protein sequence ID" value="WDH80383.1"/>
    <property type="molecule type" value="Genomic_DNA"/>
</dbReference>
<dbReference type="Gene3D" id="3.30.565.10">
    <property type="entry name" value="Histidine kinase-like ATPase, C-terminal domain"/>
    <property type="match status" value="1"/>
</dbReference>
<gene>
    <name evidence="12" type="ORF">PUW23_12455</name>
</gene>
<evidence type="ECO:0000256" key="10">
    <source>
        <dbReference type="SAM" id="Phobius"/>
    </source>
</evidence>
<accession>A0AAX3MSP4</accession>
<evidence type="ECO:0000259" key="11">
    <source>
        <dbReference type="PROSITE" id="PS50885"/>
    </source>
</evidence>
<keyword evidence="2" id="KW-1003">Cell membrane</keyword>
<dbReference type="InterPro" id="IPR003594">
    <property type="entry name" value="HATPase_dom"/>
</dbReference>
<evidence type="ECO:0000256" key="1">
    <source>
        <dbReference type="ARBA" id="ARBA00004651"/>
    </source>
</evidence>
<sequence length="596" mass="67488">MRKLAERVLQSLQSIVVQLFLLFFIGMAIPVIIMGYLSYEKSASIVEEQVSKVASLTITQLSDKLNMFFKKIDDSSMMLLNSKIIHGILEDQESGLYESTAKVKEGKDLLTSIMINSPEILDIYIFDIKKRNSVLSADSFMSIPNHEQSEWFKQIFQANGASVWFGLSEESYLKQAGMGFPVFGFGRAIRSWETGEITGILFFEMMGNVLISELDKVQFGDSGYVVITNDEHQYFYHPDKTLYGQISDLELPAQMRQFHSGNKSTLMIPEKMNNGWYVHGIVPLEELTADSASIRKFTVWIILGALLFAIGMGYFVTLKIGNPLVKLSRLMRKGEEGNLSVRSPDVGSNEIGQLGKSFNKMIEQIDILIQQIAREEREKKLAEIRALRYQINPHFLYNTLNSIRWLARLNRTTEVDHTITTLVQLLEGSLARDGVFIRLGEELDLLTKYMIIQSYRYDYEIQLDISCPDELREIPLPRMLLQPIVENAIFHGIAPKDSGGRIKIKVALNEEDLTILIRDDGVGMSSDRLEELLNRDRERFNQGMMNIGVRHVHQTIQLYYGDNYGVQMRSGIGAGTEVKITLSSQGGDLDVQGAVG</sequence>
<evidence type="ECO:0000313" key="13">
    <source>
        <dbReference type="Proteomes" id="UP001220962"/>
    </source>
</evidence>
<evidence type="ECO:0000256" key="4">
    <source>
        <dbReference type="ARBA" id="ARBA00022679"/>
    </source>
</evidence>
<dbReference type="PROSITE" id="PS50885">
    <property type="entry name" value="HAMP"/>
    <property type="match status" value="1"/>
</dbReference>
<dbReference type="PANTHER" id="PTHR34220">
    <property type="entry name" value="SENSOR HISTIDINE KINASE YPDA"/>
    <property type="match status" value="1"/>
</dbReference>
<comment type="subcellular location">
    <subcellularLocation>
        <location evidence="1">Cell membrane</location>
        <topology evidence="1">Multi-pass membrane protein</topology>
    </subcellularLocation>
</comment>
<feature type="transmembrane region" description="Helical" evidence="10">
    <location>
        <begin position="297"/>
        <end position="321"/>
    </location>
</feature>
<keyword evidence="7 10" id="KW-1133">Transmembrane helix</keyword>
<keyword evidence="9" id="KW-0175">Coiled coil</keyword>
<dbReference type="AlphaFoldDB" id="A0AAX3MSP4"/>
<name>A0AAX3MSP4_9BACL</name>
<keyword evidence="5 10" id="KW-0812">Transmembrane</keyword>
<evidence type="ECO:0000256" key="6">
    <source>
        <dbReference type="ARBA" id="ARBA00022777"/>
    </source>
</evidence>
<dbReference type="SMART" id="SM00304">
    <property type="entry name" value="HAMP"/>
    <property type="match status" value="1"/>
</dbReference>
<feature type="domain" description="HAMP" evidence="11">
    <location>
        <begin position="318"/>
        <end position="370"/>
    </location>
</feature>
<evidence type="ECO:0000256" key="5">
    <source>
        <dbReference type="ARBA" id="ARBA00022692"/>
    </source>
</evidence>
<evidence type="ECO:0000256" key="2">
    <source>
        <dbReference type="ARBA" id="ARBA00022475"/>
    </source>
</evidence>
<proteinExistence type="predicted"/>
<dbReference type="InterPro" id="IPR033479">
    <property type="entry name" value="dCache_1"/>
</dbReference>
<dbReference type="GO" id="GO:0005886">
    <property type="term" value="C:plasma membrane"/>
    <property type="evidence" value="ECO:0007669"/>
    <property type="project" value="UniProtKB-SubCell"/>
</dbReference>
<dbReference type="RefSeq" id="WP_205053159.1">
    <property type="nucleotide sequence ID" value="NZ_CP118101.1"/>
</dbReference>
<reference evidence="12" key="1">
    <citation type="submission" date="2023-02" db="EMBL/GenBank/DDBJ databases">
        <title>Pathogen: clinical or host-associated sample.</title>
        <authorList>
            <person name="Hergert J."/>
            <person name="Casey R."/>
            <person name="Wagner J."/>
            <person name="Young E.L."/>
            <person name="Oakeson K.F."/>
        </authorList>
    </citation>
    <scope>NUCLEOTIDE SEQUENCE</scope>
    <source>
        <strain evidence="12">2022CK-00830</strain>
    </source>
</reference>
<evidence type="ECO:0000256" key="3">
    <source>
        <dbReference type="ARBA" id="ARBA00022553"/>
    </source>
</evidence>
<feature type="coiled-coil region" evidence="9">
    <location>
        <begin position="358"/>
        <end position="392"/>
    </location>
</feature>
<dbReference type="InterPro" id="IPR036890">
    <property type="entry name" value="HATPase_C_sf"/>
</dbReference>
<dbReference type="InterPro" id="IPR050640">
    <property type="entry name" value="Bact_2-comp_sensor_kinase"/>
</dbReference>
<dbReference type="Pfam" id="PF02743">
    <property type="entry name" value="dCache_1"/>
    <property type="match status" value="1"/>
</dbReference>
<dbReference type="SUPFAM" id="SSF158472">
    <property type="entry name" value="HAMP domain-like"/>
    <property type="match status" value="1"/>
</dbReference>
<organism evidence="12 13">
    <name type="scientific">Paenibacillus urinalis</name>
    <dbReference type="NCBI Taxonomy" id="521520"/>
    <lineage>
        <taxon>Bacteria</taxon>
        <taxon>Bacillati</taxon>
        <taxon>Bacillota</taxon>
        <taxon>Bacilli</taxon>
        <taxon>Bacillales</taxon>
        <taxon>Paenibacillaceae</taxon>
        <taxon>Paenibacillus</taxon>
    </lineage>
</organism>
<keyword evidence="3" id="KW-0597">Phosphoprotein</keyword>
<dbReference type="InterPro" id="IPR003660">
    <property type="entry name" value="HAMP_dom"/>
</dbReference>
<dbReference type="GO" id="GO:0000155">
    <property type="term" value="F:phosphorelay sensor kinase activity"/>
    <property type="evidence" value="ECO:0007669"/>
    <property type="project" value="InterPro"/>
</dbReference>
<dbReference type="SUPFAM" id="SSF55874">
    <property type="entry name" value="ATPase domain of HSP90 chaperone/DNA topoisomerase II/histidine kinase"/>
    <property type="match status" value="1"/>
</dbReference>
<dbReference type="Pfam" id="PF06580">
    <property type="entry name" value="His_kinase"/>
    <property type="match status" value="1"/>
</dbReference>
<feature type="transmembrane region" description="Helical" evidence="10">
    <location>
        <begin position="12"/>
        <end position="37"/>
    </location>
</feature>
<dbReference type="InterPro" id="IPR010559">
    <property type="entry name" value="Sig_transdc_His_kin_internal"/>
</dbReference>
<dbReference type="Proteomes" id="UP001220962">
    <property type="component" value="Chromosome"/>
</dbReference>
<evidence type="ECO:0000256" key="7">
    <source>
        <dbReference type="ARBA" id="ARBA00022989"/>
    </source>
</evidence>
<dbReference type="PANTHER" id="PTHR34220:SF7">
    <property type="entry name" value="SENSOR HISTIDINE KINASE YPDA"/>
    <property type="match status" value="1"/>
</dbReference>
<keyword evidence="8 10" id="KW-0472">Membrane</keyword>
<dbReference type="Pfam" id="PF00672">
    <property type="entry name" value="HAMP"/>
    <property type="match status" value="1"/>
</dbReference>
<protein>
    <submittedName>
        <fullName evidence="12">Sensor histidine kinase</fullName>
    </submittedName>
</protein>
<evidence type="ECO:0000256" key="8">
    <source>
        <dbReference type="ARBA" id="ARBA00023136"/>
    </source>
</evidence>
<evidence type="ECO:0000256" key="9">
    <source>
        <dbReference type="SAM" id="Coils"/>
    </source>
</evidence>
<keyword evidence="4" id="KW-0808">Transferase</keyword>
<dbReference type="Gene3D" id="6.10.340.10">
    <property type="match status" value="1"/>
</dbReference>
<dbReference type="Pfam" id="PF02518">
    <property type="entry name" value="HATPase_c"/>
    <property type="match status" value="1"/>
</dbReference>
<keyword evidence="6 12" id="KW-0418">Kinase</keyword>
<dbReference type="CDD" id="cd06225">
    <property type="entry name" value="HAMP"/>
    <property type="match status" value="1"/>
</dbReference>